<keyword evidence="1" id="KW-0507">mRNA processing</keyword>
<name>A0A1M2VAL3_TRAPU</name>
<sequence length="103" mass="11725">MDVDRMTAEERDRHYKEGRCFNCHEVGHLSRNCPKKPTGKGKQPVRKNHTMEAEEEPVEESDGEDSNVNTRTLVAARIRTVLQGINDPAEKKGILSEFLEEGF</sequence>
<protein>
    <recommendedName>
        <fullName evidence="4">CCHC-type domain-containing protein</fullName>
    </recommendedName>
</protein>
<dbReference type="Gene3D" id="4.10.60.10">
    <property type="entry name" value="Zinc finger, CCHC-type"/>
    <property type="match status" value="1"/>
</dbReference>
<dbReference type="OrthoDB" id="2746711at2759"/>
<dbReference type="GO" id="GO:0006397">
    <property type="term" value="P:mRNA processing"/>
    <property type="evidence" value="ECO:0007669"/>
    <property type="project" value="UniProtKB-KW"/>
</dbReference>
<feature type="compositionally biased region" description="Basic residues" evidence="3">
    <location>
        <begin position="33"/>
        <end position="48"/>
    </location>
</feature>
<reference evidence="5 6" key="1">
    <citation type="submission" date="2016-10" db="EMBL/GenBank/DDBJ databases">
        <title>Genome sequence of the basidiomycete white-rot fungus Trametes pubescens.</title>
        <authorList>
            <person name="Makela M.R."/>
            <person name="Granchi Z."/>
            <person name="Peng M."/>
            <person name="De Vries R.P."/>
            <person name="Grigoriev I."/>
            <person name="Riley R."/>
            <person name="Hilden K."/>
        </authorList>
    </citation>
    <scope>NUCLEOTIDE SEQUENCE [LARGE SCALE GENOMIC DNA]</scope>
    <source>
        <strain evidence="5 6">FBCC735</strain>
    </source>
</reference>
<gene>
    <name evidence="5" type="ORF">TRAPUB_4664</name>
</gene>
<dbReference type="GO" id="GO:0008270">
    <property type="term" value="F:zinc ion binding"/>
    <property type="evidence" value="ECO:0007669"/>
    <property type="project" value="UniProtKB-KW"/>
</dbReference>
<dbReference type="InterPro" id="IPR001878">
    <property type="entry name" value="Znf_CCHC"/>
</dbReference>
<feature type="compositionally biased region" description="Acidic residues" evidence="3">
    <location>
        <begin position="53"/>
        <end position="65"/>
    </location>
</feature>
<evidence type="ECO:0000313" key="5">
    <source>
        <dbReference type="EMBL" id="OJT04622.1"/>
    </source>
</evidence>
<feature type="region of interest" description="Disordered" evidence="3">
    <location>
        <begin position="31"/>
        <end position="69"/>
    </location>
</feature>
<keyword evidence="6" id="KW-1185">Reference proteome</keyword>
<dbReference type="OMA" id="CICLALK"/>
<evidence type="ECO:0000256" key="2">
    <source>
        <dbReference type="PROSITE-ProRule" id="PRU00047"/>
    </source>
</evidence>
<dbReference type="SUPFAM" id="SSF57756">
    <property type="entry name" value="Retrovirus zinc finger-like domains"/>
    <property type="match status" value="1"/>
</dbReference>
<evidence type="ECO:0000313" key="6">
    <source>
        <dbReference type="Proteomes" id="UP000184267"/>
    </source>
</evidence>
<dbReference type="Proteomes" id="UP000184267">
    <property type="component" value="Unassembled WGS sequence"/>
</dbReference>
<keyword evidence="2" id="KW-0863">Zinc-finger</keyword>
<evidence type="ECO:0000256" key="3">
    <source>
        <dbReference type="SAM" id="MobiDB-lite"/>
    </source>
</evidence>
<organism evidence="5 6">
    <name type="scientific">Trametes pubescens</name>
    <name type="common">White-rot fungus</name>
    <dbReference type="NCBI Taxonomy" id="154538"/>
    <lineage>
        <taxon>Eukaryota</taxon>
        <taxon>Fungi</taxon>
        <taxon>Dikarya</taxon>
        <taxon>Basidiomycota</taxon>
        <taxon>Agaricomycotina</taxon>
        <taxon>Agaricomycetes</taxon>
        <taxon>Polyporales</taxon>
        <taxon>Polyporaceae</taxon>
        <taxon>Trametes</taxon>
    </lineage>
</organism>
<keyword evidence="2" id="KW-0862">Zinc</keyword>
<dbReference type="Pfam" id="PF00098">
    <property type="entry name" value="zf-CCHC"/>
    <property type="match status" value="1"/>
</dbReference>
<feature type="domain" description="CCHC-type" evidence="4">
    <location>
        <begin position="19"/>
        <end position="35"/>
    </location>
</feature>
<proteinExistence type="predicted"/>
<evidence type="ECO:0000259" key="4">
    <source>
        <dbReference type="PROSITE" id="PS50158"/>
    </source>
</evidence>
<dbReference type="InterPro" id="IPR036875">
    <property type="entry name" value="Znf_CCHC_sf"/>
</dbReference>
<dbReference type="SMART" id="SM00343">
    <property type="entry name" value="ZnF_C2HC"/>
    <property type="match status" value="1"/>
</dbReference>
<keyword evidence="2" id="KW-0479">Metal-binding</keyword>
<dbReference type="EMBL" id="MNAD01001527">
    <property type="protein sequence ID" value="OJT04622.1"/>
    <property type="molecule type" value="Genomic_DNA"/>
</dbReference>
<dbReference type="PROSITE" id="PS50158">
    <property type="entry name" value="ZF_CCHC"/>
    <property type="match status" value="1"/>
</dbReference>
<dbReference type="AlphaFoldDB" id="A0A1M2VAL3"/>
<dbReference type="STRING" id="154538.A0A1M2VAL3"/>
<dbReference type="GO" id="GO:0003676">
    <property type="term" value="F:nucleic acid binding"/>
    <property type="evidence" value="ECO:0007669"/>
    <property type="project" value="InterPro"/>
</dbReference>
<accession>A0A1M2VAL3</accession>
<evidence type="ECO:0000256" key="1">
    <source>
        <dbReference type="ARBA" id="ARBA00022664"/>
    </source>
</evidence>
<comment type="caution">
    <text evidence="5">The sequence shown here is derived from an EMBL/GenBank/DDBJ whole genome shotgun (WGS) entry which is preliminary data.</text>
</comment>